<dbReference type="HOGENOM" id="CLU_1648457_0_0_6"/>
<protein>
    <submittedName>
        <fullName evidence="1">Uncharacterized protein</fullName>
    </submittedName>
</protein>
<sequence length="160" mass="18742">MAAWQFKVCLIPKSWFDTNGKDVSSFYNTEGHYDVSFTWKNSTTNDVKDEVIKYYPLSESLDEDLLSFGCEKGTDVQVWYEKGKLEDIQFRIDIRGNFISDIEQIIAIAQKLFCVFFIPEQKCIVEPNIFEVISHLKKSNAYLFAKDPEQWFNSIEKHNN</sequence>
<comment type="caution">
    <text evidence="1">The sequence shown here is derived from an EMBL/GenBank/DDBJ whole genome shotgun (WGS) entry which is preliminary data.</text>
</comment>
<evidence type="ECO:0000313" key="1">
    <source>
        <dbReference type="EMBL" id="ENV09922.1"/>
    </source>
</evidence>
<evidence type="ECO:0000313" key="2">
    <source>
        <dbReference type="Proteomes" id="UP000013209"/>
    </source>
</evidence>
<gene>
    <name evidence="1" type="ORF">F966_01748</name>
</gene>
<dbReference type="PATRIC" id="fig|1144672.3.peg.1671"/>
<accession>N8WCS5</accession>
<dbReference type="Proteomes" id="UP000013209">
    <property type="component" value="Unassembled WGS sequence"/>
</dbReference>
<name>N8WCS5_9GAMM</name>
<dbReference type="eggNOG" id="ENOG5033FG3">
    <property type="taxonomic scope" value="Bacteria"/>
</dbReference>
<dbReference type="RefSeq" id="WP_004804312.1">
    <property type="nucleotide sequence ID" value="NZ_KB849440.1"/>
</dbReference>
<proteinExistence type="predicted"/>
<organism evidence="1 2">
    <name type="scientific">Acinetobacter higginsii</name>
    <dbReference type="NCBI Taxonomy" id="70347"/>
    <lineage>
        <taxon>Bacteria</taxon>
        <taxon>Pseudomonadati</taxon>
        <taxon>Pseudomonadota</taxon>
        <taxon>Gammaproteobacteria</taxon>
        <taxon>Moraxellales</taxon>
        <taxon>Moraxellaceae</taxon>
        <taxon>Acinetobacter</taxon>
    </lineage>
</organism>
<dbReference type="EMBL" id="APPH01000007">
    <property type="protein sequence ID" value="ENV09922.1"/>
    <property type="molecule type" value="Genomic_DNA"/>
</dbReference>
<dbReference type="AlphaFoldDB" id="N8WCS5"/>
<reference evidence="1 2" key="1">
    <citation type="submission" date="2013-02" db="EMBL/GenBank/DDBJ databases">
        <title>The Genome Sequence of Acinetobacter sp. CIP 56.2.</title>
        <authorList>
            <consortium name="The Broad Institute Genome Sequencing Platform"/>
            <consortium name="The Broad Institute Genome Sequencing Center for Infectious Disease"/>
            <person name="Cerqueira G."/>
            <person name="Feldgarden M."/>
            <person name="Courvalin P."/>
            <person name="Perichon B."/>
            <person name="Grillot-Courvalin C."/>
            <person name="Clermont D."/>
            <person name="Rocha E."/>
            <person name="Yoon E.-J."/>
            <person name="Nemec A."/>
            <person name="Walker B."/>
            <person name="Young S.K."/>
            <person name="Zeng Q."/>
            <person name="Gargeya S."/>
            <person name="Fitzgerald M."/>
            <person name="Haas B."/>
            <person name="Abouelleil A."/>
            <person name="Alvarado L."/>
            <person name="Arachchi H.M."/>
            <person name="Berlin A.M."/>
            <person name="Chapman S.B."/>
            <person name="Dewar J."/>
            <person name="Goldberg J."/>
            <person name="Griggs A."/>
            <person name="Gujja S."/>
            <person name="Hansen M."/>
            <person name="Howarth C."/>
            <person name="Imamovic A."/>
            <person name="Larimer J."/>
            <person name="McCowan C."/>
            <person name="Murphy C."/>
            <person name="Neiman D."/>
            <person name="Pearson M."/>
            <person name="Priest M."/>
            <person name="Roberts A."/>
            <person name="Saif S."/>
            <person name="Shea T."/>
            <person name="Sisk P."/>
            <person name="Sykes S."/>
            <person name="Wortman J."/>
            <person name="Nusbaum C."/>
            <person name="Birren B."/>
        </authorList>
    </citation>
    <scope>NUCLEOTIDE SEQUENCE [LARGE SCALE GENOMIC DNA]</scope>
    <source>
        <strain evidence="1 2">CIP 56.2</strain>
    </source>
</reference>